<dbReference type="EMBL" id="SGXG01000001">
    <property type="protein sequence ID" value="RZS95588.1"/>
    <property type="molecule type" value="Genomic_DNA"/>
</dbReference>
<evidence type="ECO:0000313" key="2">
    <source>
        <dbReference type="Proteomes" id="UP000292209"/>
    </source>
</evidence>
<proteinExistence type="predicted"/>
<comment type="caution">
    <text evidence="1">The sequence shown here is derived from an EMBL/GenBank/DDBJ whole genome shotgun (WGS) entry which is preliminary data.</text>
</comment>
<keyword evidence="2" id="KW-1185">Reference proteome</keyword>
<gene>
    <name evidence="1" type="ORF">BC751_1122</name>
</gene>
<protein>
    <recommendedName>
        <fullName evidence="3">6-bladed beta-propeller protein</fullName>
    </recommendedName>
</protein>
<dbReference type="RefSeq" id="WP_130274658.1">
    <property type="nucleotide sequence ID" value="NZ_SGXG01000001.1"/>
</dbReference>
<evidence type="ECO:0008006" key="3">
    <source>
        <dbReference type="Google" id="ProtNLM"/>
    </source>
</evidence>
<evidence type="ECO:0000313" key="1">
    <source>
        <dbReference type="EMBL" id="RZS95588.1"/>
    </source>
</evidence>
<dbReference type="PROSITE" id="PS51257">
    <property type="entry name" value="PROKAR_LIPOPROTEIN"/>
    <property type="match status" value="1"/>
</dbReference>
<reference evidence="1 2" key="1">
    <citation type="submission" date="2019-02" db="EMBL/GenBank/DDBJ databases">
        <title>Genomic Encyclopedia of Archaeal and Bacterial Type Strains, Phase II (KMG-II): from individual species to whole genera.</title>
        <authorList>
            <person name="Goeker M."/>
        </authorList>
    </citation>
    <scope>NUCLEOTIDE SEQUENCE [LARGE SCALE GENOMIC DNA]</scope>
    <source>
        <strain evidence="1 2">DSM 21411</strain>
    </source>
</reference>
<dbReference type="AlphaFoldDB" id="A0A4Q7P7S8"/>
<dbReference type="Proteomes" id="UP000292209">
    <property type="component" value="Unassembled WGS sequence"/>
</dbReference>
<accession>A0A4Q7P7S8</accession>
<organism evidence="1 2">
    <name type="scientific">Cecembia calidifontis</name>
    <dbReference type="NCBI Taxonomy" id="1187080"/>
    <lineage>
        <taxon>Bacteria</taxon>
        <taxon>Pseudomonadati</taxon>
        <taxon>Bacteroidota</taxon>
        <taxon>Cytophagia</taxon>
        <taxon>Cytophagales</taxon>
        <taxon>Cyclobacteriaceae</taxon>
        <taxon>Cecembia</taxon>
    </lineage>
</organism>
<name>A0A4Q7P7S8_9BACT</name>
<sequence length="365" mass="43042">MKKILLILLVFVFGCKSTDKKSSKISIGIGEVKENVDLSKIIEIKQEIFIKHSGFERFGDVKKAFLLNDFIYLHTEFPNTITKLTKEGQVINQFIPDFQITEITSIDFFDSLIYVLDRESMEVHLFDYEFKRKDQFKIPYFAQSLKVISSDKIAFFLGNEIMENKGRLVIYNYKDKKPIADLLEISKNQKRYFNFLTNYHFLHIRNNLYFWNSPQNAIFKLSENGLLDIDYKIDYGKKSLPKDFYEKADYNNPFEFLQDVRAKGYAHRHFKMLANNDYLLFHFDYDSAFGTTIFNLENQTSTSFKNIVDDIWTDKPFEELMLSFFLELYGDNLFIGFLPYEFFEESSTSGGDEPYDILVIGKIKT</sequence>